<keyword evidence="2" id="KW-0732">Signal</keyword>
<evidence type="ECO:0000256" key="1">
    <source>
        <dbReference type="SAM" id="MobiDB-lite"/>
    </source>
</evidence>
<reference evidence="3 4" key="1">
    <citation type="submission" date="2015-12" db="EMBL/GenBank/DDBJ databases">
        <title>Dictyostelia acquired genes for synthesis and detection of signals that induce cell-type specialization by lateral gene transfer from prokaryotes.</title>
        <authorList>
            <person name="Gloeckner G."/>
            <person name="Schaap P."/>
        </authorList>
    </citation>
    <scope>NUCLEOTIDE SEQUENCE [LARGE SCALE GENOMIC DNA]</scope>
    <source>
        <strain evidence="3 4">TK</strain>
    </source>
</reference>
<dbReference type="InParanoid" id="A0A151ZEB7"/>
<dbReference type="OrthoDB" id="20130at2759"/>
<feature type="region of interest" description="Disordered" evidence="1">
    <location>
        <begin position="173"/>
        <end position="226"/>
    </location>
</feature>
<evidence type="ECO:0000313" key="3">
    <source>
        <dbReference type="EMBL" id="KYQ92259.1"/>
    </source>
</evidence>
<proteinExistence type="predicted"/>
<gene>
    <name evidence="3" type="ORF">DLAC_07107</name>
</gene>
<feature type="signal peptide" evidence="2">
    <location>
        <begin position="1"/>
        <end position="19"/>
    </location>
</feature>
<keyword evidence="4" id="KW-1185">Reference proteome</keyword>
<comment type="caution">
    <text evidence="3">The sequence shown here is derived from an EMBL/GenBank/DDBJ whole genome shotgun (WGS) entry which is preliminary data.</text>
</comment>
<feature type="compositionally biased region" description="Low complexity" evidence="1">
    <location>
        <begin position="184"/>
        <end position="210"/>
    </location>
</feature>
<evidence type="ECO:0008006" key="5">
    <source>
        <dbReference type="Google" id="ProtNLM"/>
    </source>
</evidence>
<dbReference type="Proteomes" id="UP000076078">
    <property type="component" value="Unassembled WGS sequence"/>
</dbReference>
<organism evidence="3 4">
    <name type="scientific">Tieghemostelium lacteum</name>
    <name type="common">Slime mold</name>
    <name type="synonym">Dictyostelium lacteum</name>
    <dbReference type="NCBI Taxonomy" id="361077"/>
    <lineage>
        <taxon>Eukaryota</taxon>
        <taxon>Amoebozoa</taxon>
        <taxon>Evosea</taxon>
        <taxon>Eumycetozoa</taxon>
        <taxon>Dictyostelia</taxon>
        <taxon>Dictyosteliales</taxon>
        <taxon>Raperosteliaceae</taxon>
        <taxon>Tieghemostelium</taxon>
    </lineage>
</organism>
<accession>A0A151ZEB7</accession>
<sequence length="254" mass="27681">MKLLILLLVVAVNISFISANAGIQSPLPRLPCSSEDTSGCGNKVSCIDLKVNEANRQNYDISQQHQFTIYQANPFYVQNVSSNTYTLELFVEGQNIAIGTYQENTNLQGVGQFSVDIAKIDASRLHGITFDPPVKGYFQLTFDARMGGGEVYYSCADVYLMSSEAYTKYGTTNYTAPDKDSANKPNSSTMKPKSTPKPSTPVTDSESETPTPTPTPVVHSEDQVAAENPESSAISLQFNTFTIALLFLSCLLLL</sequence>
<evidence type="ECO:0000313" key="4">
    <source>
        <dbReference type="Proteomes" id="UP000076078"/>
    </source>
</evidence>
<name>A0A151ZEB7_TIELA</name>
<evidence type="ECO:0000256" key="2">
    <source>
        <dbReference type="SAM" id="SignalP"/>
    </source>
</evidence>
<protein>
    <recommendedName>
        <fullName evidence="5">Carbohydrate binding domain-containing protein</fullName>
    </recommendedName>
</protein>
<dbReference type="EMBL" id="LODT01000031">
    <property type="protein sequence ID" value="KYQ92259.1"/>
    <property type="molecule type" value="Genomic_DNA"/>
</dbReference>
<dbReference type="OMA" id="WTVANNN"/>
<feature type="chain" id="PRO_5007593213" description="Carbohydrate binding domain-containing protein" evidence="2">
    <location>
        <begin position="20"/>
        <end position="254"/>
    </location>
</feature>
<dbReference type="AlphaFoldDB" id="A0A151ZEB7"/>